<reference evidence="8" key="1">
    <citation type="submission" date="2020-09" db="EMBL/GenBank/DDBJ databases">
        <title>Genome-Enabled Discovery of Anthraquinone Biosynthesis in Senna tora.</title>
        <authorList>
            <person name="Kang S.-H."/>
            <person name="Pandey R.P."/>
            <person name="Lee C.-M."/>
            <person name="Sim J.-S."/>
            <person name="Jeong J.-T."/>
            <person name="Choi B.-S."/>
            <person name="Jung M."/>
            <person name="Ginzburg D."/>
            <person name="Zhao K."/>
            <person name="Won S.Y."/>
            <person name="Oh T.-J."/>
            <person name="Yu Y."/>
            <person name="Kim N.-H."/>
            <person name="Lee O.R."/>
            <person name="Lee T.-H."/>
            <person name="Bashyal P."/>
            <person name="Kim T.-S."/>
            <person name="Lee W.-H."/>
            <person name="Kawkins C."/>
            <person name="Kim C.-K."/>
            <person name="Kim J.S."/>
            <person name="Ahn B.O."/>
            <person name="Rhee S.Y."/>
            <person name="Sohng J.K."/>
        </authorList>
    </citation>
    <scope>NUCLEOTIDE SEQUENCE</scope>
    <source>
        <tissue evidence="8">Leaf</tissue>
    </source>
</reference>
<proteinExistence type="inferred from homology"/>
<evidence type="ECO:0000256" key="5">
    <source>
        <dbReference type="ARBA" id="ARBA00023134"/>
    </source>
</evidence>
<accession>A0A835CFH4</accession>
<dbReference type="PROSITE" id="PS00018">
    <property type="entry name" value="EF_HAND_1"/>
    <property type="match status" value="2"/>
</dbReference>
<dbReference type="Gene3D" id="1.10.3210.10">
    <property type="entry name" value="Hypothetical protein af1432"/>
    <property type="match status" value="1"/>
</dbReference>
<gene>
    <name evidence="8" type="ORF">G2W53_011726</name>
</gene>
<dbReference type="GO" id="GO:0008728">
    <property type="term" value="F:GTP diphosphokinase activity"/>
    <property type="evidence" value="ECO:0007669"/>
    <property type="project" value="UniProtKB-EC"/>
</dbReference>
<name>A0A835CFH4_9FABA</name>
<keyword evidence="9" id="KW-1185">Reference proteome</keyword>
<dbReference type="Gene3D" id="3.30.460.10">
    <property type="entry name" value="Beta Polymerase, domain 2"/>
    <property type="match status" value="1"/>
</dbReference>
<dbReference type="PROSITE" id="PS51831">
    <property type="entry name" value="HD"/>
    <property type="match status" value="1"/>
</dbReference>
<dbReference type="SUPFAM" id="SSF47473">
    <property type="entry name" value="EF-hand"/>
    <property type="match status" value="1"/>
</dbReference>
<dbReference type="SUPFAM" id="SSF81301">
    <property type="entry name" value="Nucleotidyltransferase"/>
    <property type="match status" value="1"/>
</dbReference>
<keyword evidence="5" id="KW-0342">GTP-binding</keyword>
<dbReference type="InterPro" id="IPR011992">
    <property type="entry name" value="EF-hand-dom_pair"/>
</dbReference>
<keyword evidence="3" id="KW-0106">Calcium</keyword>
<keyword evidence="4" id="KW-0346">Stress response</keyword>
<keyword evidence="8" id="KW-0418">Kinase</keyword>
<evidence type="ECO:0000256" key="3">
    <source>
        <dbReference type="ARBA" id="ARBA00022837"/>
    </source>
</evidence>
<dbReference type="FunFam" id="3.30.460.10:FF:000025">
    <property type="entry name" value="probable GTP diphosphokinase CRSH, chloroplastic"/>
    <property type="match status" value="1"/>
</dbReference>
<dbReference type="Pfam" id="PF13328">
    <property type="entry name" value="HD_4"/>
    <property type="match status" value="1"/>
</dbReference>
<evidence type="ECO:0000256" key="1">
    <source>
        <dbReference type="ARBA" id="ARBA00007476"/>
    </source>
</evidence>
<dbReference type="PROSITE" id="PS50222">
    <property type="entry name" value="EF_HAND_2"/>
    <property type="match status" value="2"/>
</dbReference>
<dbReference type="GO" id="GO:0015969">
    <property type="term" value="P:guanosine tetraphosphate metabolic process"/>
    <property type="evidence" value="ECO:0007669"/>
    <property type="project" value="InterPro"/>
</dbReference>
<dbReference type="InterPro" id="IPR006674">
    <property type="entry name" value="HD_domain"/>
</dbReference>
<dbReference type="FunFam" id="1.10.238.10:FF:000287">
    <property type="entry name" value="Probable GTP diphosphokinase CRSH, chloroplastic"/>
    <property type="match status" value="1"/>
</dbReference>
<comment type="similarity">
    <text evidence="1">Belongs to the RelA/SpoT family.</text>
</comment>
<dbReference type="InterPro" id="IPR002048">
    <property type="entry name" value="EF_hand_dom"/>
</dbReference>
<dbReference type="OrthoDB" id="427950at2759"/>
<dbReference type="InterPro" id="IPR007685">
    <property type="entry name" value="RelA_SpoT"/>
</dbReference>
<dbReference type="PANTHER" id="PTHR21262:SF12">
    <property type="entry name" value="GTP DIPHOSPHOKINASE CRSH, CHLOROPLASTIC-RELATED"/>
    <property type="match status" value="1"/>
</dbReference>
<feature type="domain" description="EF-hand" evidence="6">
    <location>
        <begin position="378"/>
        <end position="410"/>
    </location>
</feature>
<keyword evidence="8" id="KW-0808">Transferase</keyword>
<dbReference type="EC" id="2.7.6.5" evidence="2"/>
<dbReference type="SMART" id="SM00954">
    <property type="entry name" value="RelA_SpoT"/>
    <property type="match status" value="1"/>
</dbReference>
<dbReference type="Pfam" id="PF04607">
    <property type="entry name" value="RelA_SpoT"/>
    <property type="match status" value="1"/>
</dbReference>
<comment type="caution">
    <text evidence="8">The sequence shown here is derived from an EMBL/GenBank/DDBJ whole genome shotgun (WGS) entry which is preliminary data.</text>
</comment>
<dbReference type="CDD" id="cd05399">
    <property type="entry name" value="NT_Rel-Spo_like"/>
    <property type="match status" value="1"/>
</dbReference>
<evidence type="ECO:0000256" key="2">
    <source>
        <dbReference type="ARBA" id="ARBA00013251"/>
    </source>
</evidence>
<dbReference type="EMBL" id="JAAIUW010000004">
    <property type="protein sequence ID" value="KAF7836867.1"/>
    <property type="molecule type" value="Genomic_DNA"/>
</dbReference>
<dbReference type="InterPro" id="IPR043519">
    <property type="entry name" value="NT_sf"/>
</dbReference>
<dbReference type="Gene3D" id="1.10.238.10">
    <property type="entry name" value="EF-hand"/>
    <property type="match status" value="1"/>
</dbReference>
<dbReference type="AlphaFoldDB" id="A0A835CFH4"/>
<sequence length="450" mass="51095">MDAEVISAGILREVLEAGAVSLIEIRNQIGASTSHLLHESLRLRNIPSRVDVLDDDNAAALRKFCLTYYDIRALILDLALKLDMMRHLDYLPRYQQQILSLEVMKIYAPLAHAVGTKYLSLELEDLSFQYLFPYSYLYVDAWLRSHEGGGRSLIDIYKEELLQTLEADPLLASMVDDISVKGRYKSRFSTMKKILKDGRKAEDVNDVLGLRVILNPRPGDDSLEVGEKACYRTRQIIQSRWKEIPHRTKDYIAKPKANGYRSLHMAVDVSDNGRARPLMEIQIRTSQMDMLAVGGTASHSLYKGGFTDPEEAKRLKTIMLAAAELAALRLKDLPNSNHKGIEMDQRDRVFRLLDKNGDGRISIEELTEVMEELGAPGEDAREMMLLLDSNSDGSLSSDEFDKFQKQVEIVRNLEVRDDQFKKMLDEKLHPAEESGLIQVYSKEFGNRLAS</sequence>
<organism evidence="8 9">
    <name type="scientific">Senna tora</name>
    <dbReference type="NCBI Taxonomy" id="362788"/>
    <lineage>
        <taxon>Eukaryota</taxon>
        <taxon>Viridiplantae</taxon>
        <taxon>Streptophyta</taxon>
        <taxon>Embryophyta</taxon>
        <taxon>Tracheophyta</taxon>
        <taxon>Spermatophyta</taxon>
        <taxon>Magnoliopsida</taxon>
        <taxon>eudicotyledons</taxon>
        <taxon>Gunneridae</taxon>
        <taxon>Pentapetalae</taxon>
        <taxon>rosids</taxon>
        <taxon>fabids</taxon>
        <taxon>Fabales</taxon>
        <taxon>Fabaceae</taxon>
        <taxon>Caesalpinioideae</taxon>
        <taxon>Cassia clade</taxon>
        <taxon>Senna</taxon>
    </lineage>
</organism>
<feature type="domain" description="EF-hand" evidence="6">
    <location>
        <begin position="341"/>
        <end position="376"/>
    </location>
</feature>
<dbReference type="CDD" id="cd00051">
    <property type="entry name" value="EFh"/>
    <property type="match status" value="1"/>
</dbReference>
<dbReference type="Proteomes" id="UP000634136">
    <property type="component" value="Unassembled WGS sequence"/>
</dbReference>
<evidence type="ECO:0000259" key="7">
    <source>
        <dbReference type="PROSITE" id="PS51831"/>
    </source>
</evidence>
<dbReference type="GO" id="GO:0016301">
    <property type="term" value="F:kinase activity"/>
    <property type="evidence" value="ECO:0007669"/>
    <property type="project" value="UniProtKB-KW"/>
</dbReference>
<dbReference type="GO" id="GO:0005525">
    <property type="term" value="F:GTP binding"/>
    <property type="evidence" value="ECO:0007669"/>
    <property type="project" value="UniProtKB-KW"/>
</dbReference>
<dbReference type="Pfam" id="PF13499">
    <property type="entry name" value="EF-hand_7"/>
    <property type="match status" value="1"/>
</dbReference>
<evidence type="ECO:0000313" key="9">
    <source>
        <dbReference type="Proteomes" id="UP000634136"/>
    </source>
</evidence>
<dbReference type="GO" id="GO:0005509">
    <property type="term" value="F:calcium ion binding"/>
    <property type="evidence" value="ECO:0007669"/>
    <property type="project" value="InterPro"/>
</dbReference>
<dbReference type="SMART" id="SM00054">
    <property type="entry name" value="EFh"/>
    <property type="match status" value="2"/>
</dbReference>
<evidence type="ECO:0000256" key="4">
    <source>
        <dbReference type="ARBA" id="ARBA00023016"/>
    </source>
</evidence>
<dbReference type="PANTHER" id="PTHR21262">
    <property type="entry name" value="GUANOSINE-3',5'-BIS DIPHOSPHATE 3'-PYROPHOSPHOHYDROLASE"/>
    <property type="match status" value="1"/>
</dbReference>
<evidence type="ECO:0000259" key="6">
    <source>
        <dbReference type="PROSITE" id="PS50222"/>
    </source>
</evidence>
<feature type="domain" description="HD" evidence="7">
    <location>
        <begin position="1"/>
        <end position="85"/>
    </location>
</feature>
<dbReference type="InterPro" id="IPR018247">
    <property type="entry name" value="EF_Hand_1_Ca_BS"/>
</dbReference>
<evidence type="ECO:0000313" key="8">
    <source>
        <dbReference type="EMBL" id="KAF7836867.1"/>
    </source>
</evidence>
<keyword evidence="5" id="KW-0547">Nucleotide-binding</keyword>
<dbReference type="SUPFAM" id="SSF109604">
    <property type="entry name" value="HD-domain/PDEase-like"/>
    <property type="match status" value="1"/>
</dbReference>
<protein>
    <recommendedName>
        <fullName evidence="2">GTP diphosphokinase</fullName>
        <ecNumber evidence="2">2.7.6.5</ecNumber>
    </recommendedName>
</protein>